<accession>A0ABZ2YUF5</accession>
<keyword evidence="1" id="KW-0812">Transmembrane</keyword>
<evidence type="ECO:0000313" key="4">
    <source>
        <dbReference type="EMBL" id="WZN43440.1"/>
    </source>
</evidence>
<organism evidence="4 5">
    <name type="scientific">Chitinophaga pollutisoli</name>
    <dbReference type="NCBI Taxonomy" id="3133966"/>
    <lineage>
        <taxon>Bacteria</taxon>
        <taxon>Pseudomonadati</taxon>
        <taxon>Bacteroidota</taxon>
        <taxon>Chitinophagia</taxon>
        <taxon>Chitinophagales</taxon>
        <taxon>Chitinophagaceae</taxon>
        <taxon>Chitinophaga</taxon>
    </lineage>
</organism>
<dbReference type="EMBL" id="CP149822">
    <property type="protein sequence ID" value="WZN43440.1"/>
    <property type="molecule type" value="Genomic_DNA"/>
</dbReference>
<proteinExistence type="predicted"/>
<evidence type="ECO:0000259" key="2">
    <source>
        <dbReference type="Pfam" id="PF04773"/>
    </source>
</evidence>
<dbReference type="PANTHER" id="PTHR30273">
    <property type="entry name" value="PERIPLASMIC SIGNAL SENSOR AND SIGMA FACTOR ACTIVATOR FECR-RELATED"/>
    <property type="match status" value="1"/>
</dbReference>
<reference evidence="5" key="1">
    <citation type="submission" date="2024-03" db="EMBL/GenBank/DDBJ databases">
        <title>Chitinophaga horti sp. nov., isolated from garden soil.</title>
        <authorList>
            <person name="Lee D.S."/>
            <person name="Han D.M."/>
            <person name="Baek J.H."/>
            <person name="Choi D.G."/>
            <person name="Jeon J.H."/>
            <person name="Jeon C.O."/>
        </authorList>
    </citation>
    <scope>NUCLEOTIDE SEQUENCE [LARGE SCALE GENOMIC DNA]</scope>
    <source>
        <strain evidence="5">GPA1</strain>
    </source>
</reference>
<dbReference type="InterPro" id="IPR006860">
    <property type="entry name" value="FecR"/>
</dbReference>
<dbReference type="Pfam" id="PF16344">
    <property type="entry name" value="FecR_C"/>
    <property type="match status" value="1"/>
</dbReference>
<name>A0ABZ2YUF5_9BACT</name>
<dbReference type="RefSeq" id="WP_341838249.1">
    <property type="nucleotide sequence ID" value="NZ_CP149822.1"/>
</dbReference>
<dbReference type="PIRSF" id="PIRSF018266">
    <property type="entry name" value="FecR"/>
    <property type="match status" value="1"/>
</dbReference>
<keyword evidence="1" id="KW-1133">Transmembrane helix</keyword>
<dbReference type="InterPro" id="IPR012373">
    <property type="entry name" value="Ferrdict_sens_TM"/>
</dbReference>
<sequence>MDKHTFILLADRYRDGSASDAEKRLVDAYCERLEQQPREELSPEEASSLEMLMYARIMRSIHQKSAPRRLYWWYAAAAAVVLAAGAAFFLLRPSAVPAGHLAREERFKNDLDPGVDKATLTLADGSVIALGNESHETIARQGGAAVLQTAAGVLEYQSFGATEKPVYNTLSTPAGGQFRLTLPDGSKVWLNAGSSLRFPTVFTGLERMVELKGEAYLEVSKDAARPFRVIAKGMTVDVLGTHFNINAYDNEPSIRTTLLEGAVRVGKDGQSRILAPGDQSSLMPDGQIRVASGVDMGAVTAWKDGKFSFHEAPITEVMRQVERWYGAEVVYEGEVTHHFVGTLPRNLPVSRLLEMLEMTGRVKFMIEGNKIIVKP</sequence>
<dbReference type="PANTHER" id="PTHR30273:SF2">
    <property type="entry name" value="PROTEIN FECR"/>
    <property type="match status" value="1"/>
</dbReference>
<dbReference type="Gene3D" id="2.60.120.1440">
    <property type="match status" value="1"/>
</dbReference>
<keyword evidence="1" id="KW-0472">Membrane</keyword>
<evidence type="ECO:0000313" key="5">
    <source>
        <dbReference type="Proteomes" id="UP001485459"/>
    </source>
</evidence>
<feature type="domain" description="FecR protein" evidence="2">
    <location>
        <begin position="169"/>
        <end position="264"/>
    </location>
</feature>
<keyword evidence="5" id="KW-1185">Reference proteome</keyword>
<evidence type="ECO:0000256" key="1">
    <source>
        <dbReference type="SAM" id="Phobius"/>
    </source>
</evidence>
<dbReference type="Proteomes" id="UP001485459">
    <property type="component" value="Chromosome"/>
</dbReference>
<dbReference type="Pfam" id="PF04773">
    <property type="entry name" value="FecR"/>
    <property type="match status" value="1"/>
</dbReference>
<feature type="domain" description="Protein FecR C-terminal" evidence="3">
    <location>
        <begin position="306"/>
        <end position="373"/>
    </location>
</feature>
<gene>
    <name evidence="4" type="ORF">WJU16_10390</name>
</gene>
<protein>
    <submittedName>
        <fullName evidence="4">FecR domain-containing protein</fullName>
    </submittedName>
</protein>
<dbReference type="InterPro" id="IPR032508">
    <property type="entry name" value="FecR_C"/>
</dbReference>
<feature type="transmembrane region" description="Helical" evidence="1">
    <location>
        <begin position="70"/>
        <end position="91"/>
    </location>
</feature>
<dbReference type="Gene3D" id="3.55.50.30">
    <property type="match status" value="1"/>
</dbReference>
<evidence type="ECO:0000259" key="3">
    <source>
        <dbReference type="Pfam" id="PF16344"/>
    </source>
</evidence>